<evidence type="ECO:0000256" key="5">
    <source>
        <dbReference type="ARBA" id="ARBA00022989"/>
    </source>
</evidence>
<proteinExistence type="inferred from homology"/>
<evidence type="ECO:0000256" key="3">
    <source>
        <dbReference type="ARBA" id="ARBA00022475"/>
    </source>
</evidence>
<keyword evidence="5 7" id="KW-1133">Transmembrane helix</keyword>
<name>A0A9X2KI22_9MICC</name>
<dbReference type="GO" id="GO:0005886">
    <property type="term" value="C:plasma membrane"/>
    <property type="evidence" value="ECO:0007669"/>
    <property type="project" value="UniProtKB-SubCell"/>
</dbReference>
<keyword evidence="6 7" id="KW-0472">Membrane</keyword>
<dbReference type="InterPro" id="IPR051311">
    <property type="entry name" value="DedA_domain"/>
</dbReference>
<evidence type="ECO:0000256" key="7">
    <source>
        <dbReference type="SAM" id="Phobius"/>
    </source>
</evidence>
<sequence>MTSLALAAASGPARLTAGGSAQAPAHEPQELTGIAGWVVQVMEALGAVGAGLLIALENLFPPLPSEAILPLAGFTASRGELSLAAALIFTTLGSVVGALALYGVGRAVGLERIRGIARRMPLVDVADVDKTMAWFHRHGYKAIFFGRMIPIFRSLISIPAGVEKMPLLPFTALTALGSAIWNTIFVLAGFYLGENWHVVEGYVGIFQKIVIAVVVVLVAWWLVGRIRSRRARSLGGDASEDRDAPA</sequence>
<evidence type="ECO:0000256" key="4">
    <source>
        <dbReference type="ARBA" id="ARBA00022692"/>
    </source>
</evidence>
<reference evidence="9" key="1">
    <citation type="submission" date="2022-06" db="EMBL/GenBank/DDBJ databases">
        <title>Rothia sp. isolated from sandalwood seedling.</title>
        <authorList>
            <person name="Tuikhar N."/>
            <person name="Kirdat K."/>
            <person name="Thorat V."/>
            <person name="Swetha P."/>
            <person name="Padma S."/>
            <person name="Sundararaj R."/>
            <person name="Yadav A."/>
        </authorList>
    </citation>
    <scope>NUCLEOTIDE SEQUENCE</scope>
    <source>
        <strain evidence="9">AR01</strain>
    </source>
</reference>
<feature type="transmembrane region" description="Helical" evidence="7">
    <location>
        <begin position="37"/>
        <end position="60"/>
    </location>
</feature>
<keyword evidence="10" id="KW-1185">Reference proteome</keyword>
<feature type="domain" description="VTT" evidence="8">
    <location>
        <begin position="63"/>
        <end position="189"/>
    </location>
</feature>
<organism evidence="9 10">
    <name type="scientific">Rothia santali</name>
    <dbReference type="NCBI Taxonomy" id="2949643"/>
    <lineage>
        <taxon>Bacteria</taxon>
        <taxon>Bacillati</taxon>
        <taxon>Actinomycetota</taxon>
        <taxon>Actinomycetes</taxon>
        <taxon>Micrococcales</taxon>
        <taxon>Micrococcaceae</taxon>
        <taxon>Rothia</taxon>
    </lineage>
</organism>
<evidence type="ECO:0000256" key="1">
    <source>
        <dbReference type="ARBA" id="ARBA00004651"/>
    </source>
</evidence>
<evidence type="ECO:0000256" key="2">
    <source>
        <dbReference type="ARBA" id="ARBA00010792"/>
    </source>
</evidence>
<dbReference type="EMBL" id="JANAFB010000008">
    <property type="protein sequence ID" value="MCP3425394.1"/>
    <property type="molecule type" value="Genomic_DNA"/>
</dbReference>
<dbReference type="Pfam" id="PF09335">
    <property type="entry name" value="VTT_dom"/>
    <property type="match status" value="1"/>
</dbReference>
<evidence type="ECO:0000256" key="6">
    <source>
        <dbReference type="ARBA" id="ARBA00023136"/>
    </source>
</evidence>
<dbReference type="AlphaFoldDB" id="A0A9X2KI22"/>
<accession>A0A9X2KI22</accession>
<evidence type="ECO:0000259" key="8">
    <source>
        <dbReference type="Pfam" id="PF09335"/>
    </source>
</evidence>
<keyword evidence="4 7" id="KW-0812">Transmembrane</keyword>
<gene>
    <name evidence="9" type="ORF">NBM05_05015</name>
</gene>
<dbReference type="PANTHER" id="PTHR42709">
    <property type="entry name" value="ALKALINE PHOSPHATASE LIKE PROTEIN"/>
    <property type="match status" value="1"/>
</dbReference>
<dbReference type="RefSeq" id="WP_254165617.1">
    <property type="nucleotide sequence ID" value="NZ_JANAFB010000008.1"/>
</dbReference>
<evidence type="ECO:0000313" key="9">
    <source>
        <dbReference type="EMBL" id="MCP3425394.1"/>
    </source>
</evidence>
<comment type="similarity">
    <text evidence="2">Belongs to the DedA family.</text>
</comment>
<keyword evidence="3" id="KW-1003">Cell membrane</keyword>
<dbReference type="Proteomes" id="UP001139502">
    <property type="component" value="Unassembled WGS sequence"/>
</dbReference>
<feature type="transmembrane region" description="Helical" evidence="7">
    <location>
        <begin position="81"/>
        <end position="104"/>
    </location>
</feature>
<dbReference type="InterPro" id="IPR032816">
    <property type="entry name" value="VTT_dom"/>
</dbReference>
<protein>
    <submittedName>
        <fullName evidence="9">DedA family protein</fullName>
    </submittedName>
</protein>
<dbReference type="PANTHER" id="PTHR42709:SF6">
    <property type="entry name" value="UNDECAPRENYL PHOSPHATE TRANSPORTER A"/>
    <property type="match status" value="1"/>
</dbReference>
<comment type="caution">
    <text evidence="9">The sequence shown here is derived from an EMBL/GenBank/DDBJ whole genome shotgun (WGS) entry which is preliminary data.</text>
</comment>
<comment type="subcellular location">
    <subcellularLocation>
        <location evidence="1">Cell membrane</location>
        <topology evidence="1">Multi-pass membrane protein</topology>
    </subcellularLocation>
</comment>
<feature type="transmembrane region" description="Helical" evidence="7">
    <location>
        <begin position="205"/>
        <end position="223"/>
    </location>
</feature>
<feature type="transmembrane region" description="Helical" evidence="7">
    <location>
        <begin position="168"/>
        <end position="193"/>
    </location>
</feature>
<evidence type="ECO:0000313" key="10">
    <source>
        <dbReference type="Proteomes" id="UP001139502"/>
    </source>
</evidence>